<keyword evidence="2" id="KW-0472">Membrane</keyword>
<evidence type="ECO:0000313" key="4">
    <source>
        <dbReference type="EMBL" id="OAH97092.1"/>
    </source>
</evidence>
<dbReference type="EMBL" id="LUUH01000104">
    <property type="protein sequence ID" value="OAH97092.1"/>
    <property type="molecule type" value="Genomic_DNA"/>
</dbReference>
<protein>
    <submittedName>
        <fullName evidence="4">Heavy metal transport/detoxification protein</fullName>
    </submittedName>
</protein>
<sequence>MPTKMEKIEIEGMHCLGCEDILKQAVAGITGVESVDACYSAQTVEVVYDNAKTHLADIEQVIVAKGYSIKNAQASGDFWRRIKHFVLFLLLLVVVGGVAFWGKSQMPGVMQQIKPQMSVALLLGIGFLTGFHCIGMCGGFVVAYTDPTKSKARQLLAHLSYAFGKTLSYTVLGAGFGLLGATIAITPQIRGAVALAASIFLLIYGLKMLNVFAFLRRFTLRMPKTVNRAVADELRKPPRSALRTGLLTGLLLGCGPLQAMYVMAAGSGDPFQGGMILLMFGLGTLLPLLGFGMFASLLSHSAMRQMVHVSGILVIAMGVMMAQRGMMMLKGGQMPATTHQTIQQSH</sequence>
<comment type="caution">
    <text evidence="4">The sequence shown here is derived from an EMBL/GenBank/DDBJ whole genome shotgun (WGS) entry which is preliminary data.</text>
</comment>
<dbReference type="PROSITE" id="PS01047">
    <property type="entry name" value="HMA_1"/>
    <property type="match status" value="1"/>
</dbReference>
<dbReference type="RefSeq" id="WP_064038718.1">
    <property type="nucleotide sequence ID" value="NZ_LUUH01000104.1"/>
</dbReference>
<keyword evidence="2" id="KW-1133">Transmembrane helix</keyword>
<evidence type="ECO:0000313" key="5">
    <source>
        <dbReference type="Proteomes" id="UP000077763"/>
    </source>
</evidence>
<dbReference type="InterPro" id="IPR006121">
    <property type="entry name" value="HMA_dom"/>
</dbReference>
<dbReference type="Proteomes" id="UP000077763">
    <property type="component" value="Unassembled WGS sequence"/>
</dbReference>
<proteinExistence type="predicted"/>
<dbReference type="Pfam" id="PF13386">
    <property type="entry name" value="DsbD_2"/>
    <property type="match status" value="1"/>
</dbReference>
<feature type="transmembrane region" description="Helical" evidence="2">
    <location>
        <begin position="166"/>
        <end position="186"/>
    </location>
</feature>
<feature type="transmembrane region" description="Helical" evidence="2">
    <location>
        <begin position="276"/>
        <end position="299"/>
    </location>
</feature>
<dbReference type="PROSITE" id="PS50846">
    <property type="entry name" value="HMA_2"/>
    <property type="match status" value="1"/>
</dbReference>
<dbReference type="InterPro" id="IPR036163">
    <property type="entry name" value="HMA_dom_sf"/>
</dbReference>
<feature type="transmembrane region" description="Helical" evidence="2">
    <location>
        <begin position="192"/>
        <end position="215"/>
    </location>
</feature>
<dbReference type="InterPro" id="IPR039447">
    <property type="entry name" value="UreH-like_TM_dom"/>
</dbReference>
<organism evidence="4 5">
    <name type="scientific">Methylomonas methanica</name>
    <dbReference type="NCBI Taxonomy" id="421"/>
    <lineage>
        <taxon>Bacteria</taxon>
        <taxon>Pseudomonadati</taxon>
        <taxon>Pseudomonadota</taxon>
        <taxon>Gammaproteobacteria</taxon>
        <taxon>Methylococcales</taxon>
        <taxon>Methylococcaceae</taxon>
        <taxon>Methylomonas</taxon>
    </lineage>
</organism>
<dbReference type="GO" id="GO:0046872">
    <property type="term" value="F:metal ion binding"/>
    <property type="evidence" value="ECO:0007669"/>
    <property type="project" value="UniProtKB-KW"/>
</dbReference>
<feature type="transmembrane region" description="Helical" evidence="2">
    <location>
        <begin position="85"/>
        <end position="102"/>
    </location>
</feature>
<gene>
    <name evidence="4" type="ORF">A1353_23535</name>
</gene>
<feature type="transmembrane region" description="Helical" evidence="2">
    <location>
        <begin position="245"/>
        <end position="264"/>
    </location>
</feature>
<dbReference type="Pfam" id="PF00403">
    <property type="entry name" value="HMA"/>
    <property type="match status" value="1"/>
</dbReference>
<dbReference type="SUPFAM" id="SSF55008">
    <property type="entry name" value="HMA, heavy metal-associated domain"/>
    <property type="match status" value="1"/>
</dbReference>
<accession>A0A177LVV2</accession>
<dbReference type="CDD" id="cd00371">
    <property type="entry name" value="HMA"/>
    <property type="match status" value="1"/>
</dbReference>
<feature type="transmembrane region" description="Helical" evidence="2">
    <location>
        <begin position="122"/>
        <end position="145"/>
    </location>
</feature>
<evidence type="ECO:0000256" key="2">
    <source>
        <dbReference type="SAM" id="Phobius"/>
    </source>
</evidence>
<dbReference type="InterPro" id="IPR017969">
    <property type="entry name" value="Heavy-metal-associated_CS"/>
</dbReference>
<dbReference type="PANTHER" id="PTHR42208:SF1">
    <property type="entry name" value="HEAVY METAL TRANSPORTER"/>
    <property type="match status" value="1"/>
</dbReference>
<feature type="transmembrane region" description="Helical" evidence="2">
    <location>
        <begin position="306"/>
        <end position="326"/>
    </location>
</feature>
<evidence type="ECO:0000256" key="1">
    <source>
        <dbReference type="ARBA" id="ARBA00022723"/>
    </source>
</evidence>
<feature type="domain" description="HMA" evidence="3">
    <location>
        <begin position="4"/>
        <end position="70"/>
    </location>
</feature>
<dbReference type="PANTHER" id="PTHR42208">
    <property type="entry name" value="HEAVY METAL TRANSPORTER-RELATED"/>
    <property type="match status" value="1"/>
</dbReference>
<keyword evidence="2" id="KW-0812">Transmembrane</keyword>
<evidence type="ECO:0000259" key="3">
    <source>
        <dbReference type="PROSITE" id="PS50846"/>
    </source>
</evidence>
<name>A0A177LVV2_METMH</name>
<reference evidence="5" key="1">
    <citation type="submission" date="2016-03" db="EMBL/GenBank/DDBJ databases">
        <authorList>
            <person name="Heylen K."/>
            <person name="De Vos P."/>
            <person name="Vekeman B."/>
        </authorList>
    </citation>
    <scope>NUCLEOTIDE SEQUENCE [LARGE SCALE GENOMIC DNA]</scope>
    <source>
        <strain evidence="5">R-45371</strain>
    </source>
</reference>
<dbReference type="AlphaFoldDB" id="A0A177LVV2"/>
<keyword evidence="1" id="KW-0479">Metal-binding</keyword>
<dbReference type="Gene3D" id="3.30.70.100">
    <property type="match status" value="1"/>
</dbReference>